<dbReference type="PANTHER" id="PTHR43605:SF10">
    <property type="entry name" value="ACYL-COA SYNTHETASE MEDIUM CHAIN FAMILY MEMBER 3"/>
    <property type="match status" value="1"/>
</dbReference>
<dbReference type="GeneID" id="84230326"/>
<dbReference type="SUPFAM" id="SSF56801">
    <property type="entry name" value="Acetyl-CoA synthetase-like"/>
    <property type="match status" value="1"/>
</dbReference>
<evidence type="ECO:0000256" key="4">
    <source>
        <dbReference type="ARBA" id="ARBA00022840"/>
    </source>
</evidence>
<evidence type="ECO:0000256" key="2">
    <source>
        <dbReference type="ARBA" id="ARBA00022598"/>
    </source>
</evidence>
<dbReference type="InterPro" id="IPR051087">
    <property type="entry name" value="Mitochondrial_ACSM"/>
</dbReference>
<dbReference type="GO" id="GO:0006633">
    <property type="term" value="P:fatty acid biosynthetic process"/>
    <property type="evidence" value="ECO:0007669"/>
    <property type="project" value="TreeGrafter"/>
</dbReference>
<evidence type="ECO:0000313" key="8">
    <source>
        <dbReference type="Proteomes" id="UP001183006"/>
    </source>
</evidence>
<proteinExistence type="inferred from homology"/>
<evidence type="ECO:0000256" key="1">
    <source>
        <dbReference type="ARBA" id="ARBA00006432"/>
    </source>
</evidence>
<dbReference type="GO" id="GO:0005524">
    <property type="term" value="F:ATP binding"/>
    <property type="evidence" value="ECO:0007669"/>
    <property type="project" value="UniProtKB-KW"/>
</dbReference>
<keyword evidence="2" id="KW-0436">Ligase</keyword>
<dbReference type="InterPro" id="IPR045851">
    <property type="entry name" value="AMP-bd_C_sf"/>
</dbReference>
<dbReference type="KEGG" id="mmav:RE476_09255"/>
<feature type="domain" description="AMP-binding enzyme C-terminal" evidence="6">
    <location>
        <begin position="448"/>
        <end position="526"/>
    </location>
</feature>
<organism evidence="7 8">
    <name type="scientific">Methanolobus mangrovi</name>
    <dbReference type="NCBI Taxonomy" id="3072977"/>
    <lineage>
        <taxon>Archaea</taxon>
        <taxon>Methanobacteriati</taxon>
        <taxon>Methanobacteriota</taxon>
        <taxon>Stenosarchaea group</taxon>
        <taxon>Methanomicrobia</taxon>
        <taxon>Methanosarcinales</taxon>
        <taxon>Methanosarcinaceae</taxon>
        <taxon>Methanolobus</taxon>
    </lineage>
</organism>
<evidence type="ECO:0000259" key="6">
    <source>
        <dbReference type="Pfam" id="PF13193"/>
    </source>
</evidence>
<dbReference type="InterPro" id="IPR042099">
    <property type="entry name" value="ANL_N_sf"/>
</dbReference>
<gene>
    <name evidence="7" type="ORF">RE476_09255</name>
</gene>
<dbReference type="GO" id="GO:0004321">
    <property type="term" value="F:fatty-acyl-CoA synthase activity"/>
    <property type="evidence" value="ECO:0007669"/>
    <property type="project" value="TreeGrafter"/>
</dbReference>
<dbReference type="FunFam" id="3.30.300.30:FF:000005">
    <property type="entry name" value="Acyl-coenzyme A synthetase ACSM5, mitochondrial"/>
    <property type="match status" value="1"/>
</dbReference>
<dbReference type="GO" id="GO:0006637">
    <property type="term" value="P:acyl-CoA metabolic process"/>
    <property type="evidence" value="ECO:0007669"/>
    <property type="project" value="TreeGrafter"/>
</dbReference>
<dbReference type="InterPro" id="IPR000873">
    <property type="entry name" value="AMP-dep_synth/lig_dom"/>
</dbReference>
<dbReference type="GO" id="GO:0015645">
    <property type="term" value="F:fatty acid ligase activity"/>
    <property type="evidence" value="ECO:0007669"/>
    <property type="project" value="TreeGrafter"/>
</dbReference>
<dbReference type="RefSeq" id="WP_309307359.1">
    <property type="nucleotide sequence ID" value="NZ_CP133594.1"/>
</dbReference>
<dbReference type="PANTHER" id="PTHR43605">
    <property type="entry name" value="ACYL-COENZYME A SYNTHETASE"/>
    <property type="match status" value="1"/>
</dbReference>
<keyword evidence="4" id="KW-0067">ATP-binding</keyword>
<dbReference type="PROSITE" id="PS00455">
    <property type="entry name" value="AMP_BINDING"/>
    <property type="match status" value="1"/>
</dbReference>
<dbReference type="AlphaFoldDB" id="A0AA51YG32"/>
<feature type="domain" description="AMP-dependent synthetase/ligase" evidence="5">
    <location>
        <begin position="46"/>
        <end position="398"/>
    </location>
</feature>
<name>A0AA51YG32_9EURY</name>
<reference evidence="7" key="1">
    <citation type="submission" date="2023-08" db="EMBL/GenBank/DDBJ databases">
        <title>Methanolobus mangrovi sp. nov. and Methanolobus sediminis sp. nov, two novel methylotrophic methanogens isolated from mangrove sediments in China.</title>
        <authorList>
            <person name="Zhou J."/>
        </authorList>
    </citation>
    <scope>NUCLEOTIDE SEQUENCE</scope>
    <source>
        <strain evidence="7">FTZ2</strain>
    </source>
</reference>
<evidence type="ECO:0000256" key="3">
    <source>
        <dbReference type="ARBA" id="ARBA00022741"/>
    </source>
</evidence>
<dbReference type="InterPro" id="IPR025110">
    <property type="entry name" value="AMP-bd_C"/>
</dbReference>
<dbReference type="InterPro" id="IPR020845">
    <property type="entry name" value="AMP-binding_CS"/>
</dbReference>
<dbReference type="GO" id="GO:0016405">
    <property type="term" value="F:CoA-ligase activity"/>
    <property type="evidence" value="ECO:0007669"/>
    <property type="project" value="UniProtKB-ARBA"/>
</dbReference>
<dbReference type="Gene3D" id="3.40.50.12780">
    <property type="entry name" value="N-terminal domain of ligase-like"/>
    <property type="match status" value="1"/>
</dbReference>
<accession>A0AA51YG32</accession>
<keyword evidence="3" id="KW-0547">Nucleotide-binding</keyword>
<comment type="similarity">
    <text evidence="1">Belongs to the ATP-dependent AMP-binding enzyme family.</text>
</comment>
<evidence type="ECO:0000313" key="7">
    <source>
        <dbReference type="EMBL" id="WMW21571.1"/>
    </source>
</evidence>
<dbReference type="Proteomes" id="UP001183006">
    <property type="component" value="Chromosome"/>
</dbReference>
<dbReference type="Pfam" id="PF13193">
    <property type="entry name" value="AMP-binding_C"/>
    <property type="match status" value="1"/>
</dbReference>
<evidence type="ECO:0000259" key="5">
    <source>
        <dbReference type="Pfam" id="PF00501"/>
    </source>
</evidence>
<protein>
    <submittedName>
        <fullName evidence="7">AMP-binding protein</fullName>
    </submittedName>
</protein>
<dbReference type="EMBL" id="CP133594">
    <property type="protein sequence ID" value="WMW21571.1"/>
    <property type="molecule type" value="Genomic_DNA"/>
</dbReference>
<dbReference type="Gene3D" id="3.30.300.30">
    <property type="match status" value="1"/>
</dbReference>
<dbReference type="Pfam" id="PF00501">
    <property type="entry name" value="AMP-binding"/>
    <property type="match status" value="1"/>
</dbReference>
<keyword evidence="8" id="KW-1185">Reference proteome</keyword>
<sequence length="568" mass="64340">MGKETVAFDYGEEISKFNWDIPKDYNFVDVVRELAKDRTKLMAIIEHPDGVVEKATYWEIWDNAMRFGNILKDSGVHKGDRVLVILPRGVDVYVASIGIWAIGGIVVPGTIMLRRADIEYRALDAGIKALITNDPMMADEVDAIKDKVPDMKLFFSRQRVGWKDYRQEMDSASRSLIPEKLTADDLLAINYTSGTTGAPKGVLHTHSLMYCFDKLNRYYWWNTQPSELCWATTEPGWAKWYWAPFGTILNAGATNFHYSGRFEPEKWFELLDKWRISRACMTATELRAMAAIDDAGERYDLTDLKVILTAGEPCTPGIIRFFDEKFGISVREGYGQTETCVIACNLPGMKIKPGSMGRFTPGVKGAIVNPDTGEQVPVNSRGMIAVVKDHPMLFKGYHNQTEKTAECFVGNWYLTGDLAMMDEAGYIWFDSRADDVCISSGYRIGPFEVESAVDSHEAVLESAMIPSPDLLRGEVVKVLVVLKEGYGQSEKLASDIQQYVKEMTAPYKYPREIDFVSELPKTISGKIKRKELRIMEFEKKRDVIEKLREKGLWERPEEAKTKLGFSDK</sequence>